<dbReference type="AlphaFoldDB" id="A0A0L6VLW7"/>
<protein>
    <submittedName>
        <fullName evidence="1">Uncharacterized protein</fullName>
    </submittedName>
</protein>
<gene>
    <name evidence="1" type="ORF">VP01_1384g3</name>
</gene>
<dbReference type="Proteomes" id="UP000037035">
    <property type="component" value="Unassembled WGS sequence"/>
</dbReference>
<sequence>MRYGDRSELQPSAQQSVQNHNMLYIIKLISSLDYLSKHFDCLIANCFFYLDPSSPKIRLNLCTTYNQHKTGIRSVYDQVQRNNLHASAMETSLVKGMIVFHVSPYCNPVRGLKREVYVKKGLKYFCNLAYCTDSNHMGNCTQQESDRPGHSITVGMTKVWQCFGVKLMTSQLTNKMINQLPSKSCFPPDLVIPTQVMVFFSYLWLATIAFKKSGSKAHSTQWGPINHQMLLFRDKSSDYFLSCVKIQLILVNINCLQLPCYYSLCLLVGLSYKQLPNDVTNMLTNISIEQHIIIAHNRCALNRSCLQLLSYIPACPYFSTLSMLHFLIPCTRKGSKVNVERYLRVVSKITNSSSRKRFKDVQGKVTNKARIGKREKNEASTRAYIGKKESKTSKMEMRVKRGRMSQLGDELICLNVLGFDSKVMRDYCWLRSRSTSMNWGYVED</sequence>
<dbReference type="EMBL" id="LAVV01004276">
    <property type="protein sequence ID" value="KNZ61562.1"/>
    <property type="molecule type" value="Genomic_DNA"/>
</dbReference>
<proteinExistence type="predicted"/>
<reference evidence="1 2" key="1">
    <citation type="submission" date="2015-08" db="EMBL/GenBank/DDBJ databases">
        <title>Next Generation Sequencing and Analysis of the Genome of Puccinia sorghi L Schw, the Causal Agent of Maize Common Rust.</title>
        <authorList>
            <person name="Rochi L."/>
            <person name="Burguener G."/>
            <person name="Darino M."/>
            <person name="Turjanski A."/>
            <person name="Kreff E."/>
            <person name="Dieguez M.J."/>
            <person name="Sacco F."/>
        </authorList>
    </citation>
    <scope>NUCLEOTIDE SEQUENCE [LARGE SCALE GENOMIC DNA]</scope>
    <source>
        <strain evidence="1 2">RO10H11247</strain>
    </source>
</reference>
<dbReference type="STRING" id="27349.A0A0L6VLW7"/>
<accession>A0A0L6VLW7</accession>
<comment type="caution">
    <text evidence="1">The sequence shown here is derived from an EMBL/GenBank/DDBJ whole genome shotgun (WGS) entry which is preliminary data.</text>
</comment>
<evidence type="ECO:0000313" key="2">
    <source>
        <dbReference type="Proteomes" id="UP000037035"/>
    </source>
</evidence>
<organism evidence="1 2">
    <name type="scientific">Puccinia sorghi</name>
    <dbReference type="NCBI Taxonomy" id="27349"/>
    <lineage>
        <taxon>Eukaryota</taxon>
        <taxon>Fungi</taxon>
        <taxon>Dikarya</taxon>
        <taxon>Basidiomycota</taxon>
        <taxon>Pucciniomycotina</taxon>
        <taxon>Pucciniomycetes</taxon>
        <taxon>Pucciniales</taxon>
        <taxon>Pucciniaceae</taxon>
        <taxon>Puccinia</taxon>
    </lineage>
</organism>
<evidence type="ECO:0000313" key="1">
    <source>
        <dbReference type="EMBL" id="KNZ61562.1"/>
    </source>
</evidence>
<keyword evidence="2" id="KW-1185">Reference proteome</keyword>
<dbReference type="VEuPathDB" id="FungiDB:VP01_1384g3"/>
<name>A0A0L6VLW7_9BASI</name>